<dbReference type="eggNOG" id="COG1028">
    <property type="taxonomic scope" value="Bacteria"/>
</dbReference>
<reference evidence="5 7" key="2">
    <citation type="submission" date="2015-05" db="EMBL/GenBank/DDBJ databases">
        <authorList>
            <person name="Goodhead I."/>
        </authorList>
    </citation>
    <scope>NUCLEOTIDE SEQUENCE [LARGE SCALE GENOMIC DNA]</scope>
    <source>
        <strain evidence="5">B4</strain>
        <strain evidence="7">morsitans</strain>
    </source>
</reference>
<organism evidence="4 6">
    <name type="scientific">Sodalis glossinidius (strain morsitans)</name>
    <dbReference type="NCBI Taxonomy" id="343509"/>
    <lineage>
        <taxon>Bacteria</taxon>
        <taxon>Pseudomonadati</taxon>
        <taxon>Pseudomonadota</taxon>
        <taxon>Gammaproteobacteria</taxon>
        <taxon>Enterobacterales</taxon>
        <taxon>Bruguierivoracaceae</taxon>
        <taxon>Sodalis</taxon>
    </lineage>
</organism>
<evidence type="ECO:0000256" key="2">
    <source>
        <dbReference type="ARBA" id="ARBA00023002"/>
    </source>
</evidence>
<dbReference type="AlphaFoldDB" id="Q2NVC5"/>
<evidence type="ECO:0000313" key="6">
    <source>
        <dbReference type="Proteomes" id="UP000001932"/>
    </source>
</evidence>
<reference evidence="4 6" key="1">
    <citation type="journal article" date="2006" name="Genome Res.">
        <title>Massive genome erosion and functional adaptations provide insights into the symbiotic lifestyle of Sodalis glossinidius in the tsetse host.</title>
        <authorList>
            <person name="Toh H."/>
            <person name="Weiss B.L."/>
            <person name="Perkin S.A.H."/>
            <person name="Yamashita A."/>
            <person name="Oshima K."/>
            <person name="Hattori M."/>
            <person name="Aksoy S."/>
        </authorList>
    </citation>
    <scope>NUCLEOTIDE SEQUENCE [LARGE SCALE GENOMIC DNA]</scope>
    <source>
        <strain evidence="6">morsitans</strain>
        <strain evidence="4">Morsitans</strain>
    </source>
</reference>
<gene>
    <name evidence="4" type="ordered locus">SG0625</name>
    <name evidence="5" type="ORF">SGGMMB4_01434</name>
</gene>
<keyword evidence="2" id="KW-0560">Oxidoreductase</keyword>
<dbReference type="Proteomes" id="UP000245838">
    <property type="component" value="Chromosome sggmmb4_Chromosome"/>
</dbReference>
<sequence length="281" mass="30192">MAGSEAYAETQPTLVLNESSHHSKTPTVPAMAQKMIDAPCETLVGKRRTAPPYNSFLLEKTIISTFLSTPDEVAGKVVLVTSAASGIDRSIAELMHQRGARVIAEDVQPEVNQLAAESLVPLVADIIADGAAEQAVALAQNAFGRLDVLVNCAGRILYKPLIDITREEWHWQMETNVTGAFLHSREAMKAIMPQRSGAIVNVNIASYAAYFAFPGIAAYTASKGALVQLNRTQALETIAHGIRVNAIGVGNVVTNIINHFREDGREFLAEHGRNAPIGRAA</sequence>
<evidence type="ECO:0000256" key="3">
    <source>
        <dbReference type="SAM" id="MobiDB-lite"/>
    </source>
</evidence>
<dbReference type="PANTHER" id="PTHR24321:SF8">
    <property type="entry name" value="ESTRADIOL 17-BETA-DEHYDROGENASE 8-RELATED"/>
    <property type="match status" value="1"/>
</dbReference>
<keyword evidence="6" id="KW-1185">Reference proteome</keyword>
<accession>Q2NVC5</accession>
<dbReference type="PRINTS" id="PR00081">
    <property type="entry name" value="GDHRDH"/>
</dbReference>
<dbReference type="EMBL" id="AP008232">
    <property type="protein sequence ID" value="BAE73900.1"/>
    <property type="molecule type" value="Genomic_DNA"/>
</dbReference>
<evidence type="ECO:0000313" key="4">
    <source>
        <dbReference type="EMBL" id="BAE73900.1"/>
    </source>
</evidence>
<evidence type="ECO:0000313" key="5">
    <source>
        <dbReference type="EMBL" id="CRL44360.1"/>
    </source>
</evidence>
<dbReference type="Gene3D" id="3.40.50.720">
    <property type="entry name" value="NAD(P)-binding Rossmann-like Domain"/>
    <property type="match status" value="1"/>
</dbReference>
<proteinExistence type="inferred from homology"/>
<dbReference type="HOGENOM" id="CLU_010194_2_10_6"/>
<feature type="region of interest" description="Disordered" evidence="3">
    <location>
        <begin position="1"/>
        <end position="27"/>
    </location>
</feature>
<dbReference type="InterPro" id="IPR002347">
    <property type="entry name" value="SDR_fam"/>
</dbReference>
<protein>
    <submittedName>
        <fullName evidence="4">Dehydrogenase</fullName>
    </submittedName>
    <submittedName>
        <fullName evidence="5">Putative oxidoreductase</fullName>
    </submittedName>
</protein>
<evidence type="ECO:0000256" key="1">
    <source>
        <dbReference type="ARBA" id="ARBA00006484"/>
    </source>
</evidence>
<dbReference type="Pfam" id="PF13561">
    <property type="entry name" value="adh_short_C2"/>
    <property type="match status" value="1"/>
</dbReference>
<dbReference type="InterPro" id="IPR020904">
    <property type="entry name" value="Sc_DH/Rdtase_CS"/>
</dbReference>
<dbReference type="KEGG" id="sgl:SG0625"/>
<comment type="similarity">
    <text evidence="1">Belongs to the short-chain dehydrogenases/reductases (SDR) family.</text>
</comment>
<name>Q2NVC5_SODGM</name>
<dbReference type="RefSeq" id="WP_011410378.1">
    <property type="nucleotide sequence ID" value="NC_007712.1"/>
</dbReference>
<dbReference type="PANTHER" id="PTHR24321">
    <property type="entry name" value="DEHYDROGENASES, SHORT CHAIN"/>
    <property type="match status" value="1"/>
</dbReference>
<dbReference type="PRINTS" id="PR00080">
    <property type="entry name" value="SDRFAMILY"/>
</dbReference>
<dbReference type="PROSITE" id="PS00061">
    <property type="entry name" value="ADH_SHORT"/>
    <property type="match status" value="1"/>
</dbReference>
<dbReference type="GO" id="GO:0016491">
    <property type="term" value="F:oxidoreductase activity"/>
    <property type="evidence" value="ECO:0007669"/>
    <property type="project" value="UniProtKB-KW"/>
</dbReference>
<evidence type="ECO:0000313" key="7">
    <source>
        <dbReference type="Proteomes" id="UP000245838"/>
    </source>
</evidence>
<dbReference type="STRING" id="343509.SG0625"/>
<dbReference type="InterPro" id="IPR036291">
    <property type="entry name" value="NAD(P)-bd_dom_sf"/>
</dbReference>
<dbReference type="CDD" id="cd05233">
    <property type="entry name" value="SDR_c"/>
    <property type="match status" value="1"/>
</dbReference>
<dbReference type="EMBL" id="LN854557">
    <property type="protein sequence ID" value="CRL44360.1"/>
    <property type="molecule type" value="Genomic_DNA"/>
</dbReference>
<dbReference type="SUPFAM" id="SSF51735">
    <property type="entry name" value="NAD(P)-binding Rossmann-fold domains"/>
    <property type="match status" value="1"/>
</dbReference>
<dbReference type="Proteomes" id="UP000001932">
    <property type="component" value="Chromosome"/>
</dbReference>